<evidence type="ECO:0000313" key="1">
    <source>
        <dbReference type="EMBL" id="GAG10818.1"/>
    </source>
</evidence>
<sequence>MKEGKFTTVNLNDGEQHIMHQDELLVVEKGNNTLYPVAKESYPIGGYAPGSYFCTCNTTQEKFIGSK</sequence>
<gene>
    <name evidence="1" type="ORF">S01H1_42951</name>
</gene>
<reference evidence="1" key="1">
    <citation type="journal article" date="2014" name="Front. Microbiol.">
        <title>High frequency of phylogenetically diverse reductive dehalogenase-homologous genes in deep subseafloor sedimentary metagenomes.</title>
        <authorList>
            <person name="Kawai M."/>
            <person name="Futagami T."/>
            <person name="Toyoda A."/>
            <person name="Takaki Y."/>
            <person name="Nishi S."/>
            <person name="Hori S."/>
            <person name="Arai W."/>
            <person name="Tsubouchi T."/>
            <person name="Morono Y."/>
            <person name="Uchiyama I."/>
            <person name="Ito T."/>
            <person name="Fujiyama A."/>
            <person name="Inagaki F."/>
            <person name="Takami H."/>
        </authorList>
    </citation>
    <scope>NUCLEOTIDE SEQUENCE</scope>
    <source>
        <strain evidence="1">Expedition CK06-06</strain>
    </source>
</reference>
<proteinExistence type="predicted"/>
<comment type="caution">
    <text evidence="1">The sequence shown here is derived from an EMBL/GenBank/DDBJ whole genome shotgun (WGS) entry which is preliminary data.</text>
</comment>
<organism evidence="1">
    <name type="scientific">marine sediment metagenome</name>
    <dbReference type="NCBI Taxonomy" id="412755"/>
    <lineage>
        <taxon>unclassified sequences</taxon>
        <taxon>metagenomes</taxon>
        <taxon>ecological metagenomes</taxon>
    </lineage>
</organism>
<protein>
    <submittedName>
        <fullName evidence="1">Uncharacterized protein</fullName>
    </submittedName>
</protein>
<feature type="non-terminal residue" evidence="1">
    <location>
        <position position="67"/>
    </location>
</feature>
<dbReference type="EMBL" id="BARS01027337">
    <property type="protein sequence ID" value="GAG10818.1"/>
    <property type="molecule type" value="Genomic_DNA"/>
</dbReference>
<dbReference type="AlphaFoldDB" id="X0VEB5"/>
<name>X0VEB5_9ZZZZ</name>
<accession>X0VEB5</accession>